<evidence type="ECO:0000256" key="3">
    <source>
        <dbReference type="ARBA" id="ARBA00022475"/>
    </source>
</evidence>
<dbReference type="RefSeq" id="WP_093925408.1">
    <property type="nucleotide sequence ID" value="NZ_FOMW01000024.1"/>
</dbReference>
<dbReference type="EMBL" id="FOMW01000024">
    <property type="protein sequence ID" value="SFF16461.1"/>
    <property type="molecule type" value="Genomic_DNA"/>
</dbReference>
<evidence type="ECO:0000313" key="12">
    <source>
        <dbReference type="Proteomes" id="UP000198977"/>
    </source>
</evidence>
<comment type="similarity">
    <text evidence="8 9">Belongs to the TRAP transporter small permease family.</text>
</comment>
<evidence type="ECO:0000256" key="7">
    <source>
        <dbReference type="ARBA" id="ARBA00023136"/>
    </source>
</evidence>
<dbReference type="Proteomes" id="UP000198977">
    <property type="component" value="Unassembled WGS sequence"/>
</dbReference>
<keyword evidence="6 9" id="KW-1133">Transmembrane helix</keyword>
<keyword evidence="12" id="KW-1185">Reference proteome</keyword>
<comment type="function">
    <text evidence="9">Part of the tripartite ATP-independent periplasmic (TRAP) transport system.</text>
</comment>
<keyword evidence="5 9" id="KW-0812">Transmembrane</keyword>
<dbReference type="InterPro" id="IPR055348">
    <property type="entry name" value="DctQ"/>
</dbReference>
<accession>A0A1I2GIK8</accession>
<evidence type="ECO:0000256" key="8">
    <source>
        <dbReference type="ARBA" id="ARBA00038436"/>
    </source>
</evidence>
<evidence type="ECO:0000256" key="4">
    <source>
        <dbReference type="ARBA" id="ARBA00022519"/>
    </source>
</evidence>
<organism evidence="11 12">
    <name type="scientific">Sulfitobacter brevis</name>
    <dbReference type="NCBI Taxonomy" id="74348"/>
    <lineage>
        <taxon>Bacteria</taxon>
        <taxon>Pseudomonadati</taxon>
        <taxon>Pseudomonadota</taxon>
        <taxon>Alphaproteobacteria</taxon>
        <taxon>Rhodobacterales</taxon>
        <taxon>Roseobacteraceae</taxon>
        <taxon>Sulfitobacter</taxon>
    </lineage>
</organism>
<proteinExistence type="inferred from homology"/>
<comment type="subcellular location">
    <subcellularLocation>
        <location evidence="1 9">Cell inner membrane</location>
        <topology evidence="1 9">Multi-pass membrane protein</topology>
    </subcellularLocation>
</comment>
<evidence type="ECO:0000256" key="2">
    <source>
        <dbReference type="ARBA" id="ARBA00022448"/>
    </source>
</evidence>
<evidence type="ECO:0000256" key="1">
    <source>
        <dbReference type="ARBA" id="ARBA00004429"/>
    </source>
</evidence>
<dbReference type="InterPro" id="IPR007387">
    <property type="entry name" value="TRAP_DctQ"/>
</dbReference>
<comment type="subunit">
    <text evidence="9">The complex comprises the extracytoplasmic solute receptor protein and the two transmembrane proteins.</text>
</comment>
<feature type="transmembrane region" description="Helical" evidence="9">
    <location>
        <begin position="7"/>
        <end position="28"/>
    </location>
</feature>
<protein>
    <recommendedName>
        <fullName evidence="9">TRAP transporter small permease protein</fullName>
    </recommendedName>
</protein>
<sequence length="177" mass="19438">MQILNRFLNFVSDVLGAIAMLFLAFLMFGTTFDVVVRAITGSPITGVFEFTELALVMVVFLGAGWAHRGDAHIRVTILTDKLSSATRARVVALAWGIGALGVLILAIPATNEAIYSVSIREYRWGYVKIPIWWTKASLATGLWFAFIQMAVQSVQLFLFGEPAPNAAKTGTNRRQDL</sequence>
<dbReference type="OrthoDB" id="6385730at2"/>
<feature type="transmembrane region" description="Helical" evidence="9">
    <location>
        <begin position="88"/>
        <end position="109"/>
    </location>
</feature>
<dbReference type="STRING" id="74348.SAMN04488523_1247"/>
<dbReference type="PANTHER" id="PTHR35011:SF10">
    <property type="entry name" value="TRAP TRANSPORTER SMALL PERMEASE PROTEIN"/>
    <property type="match status" value="1"/>
</dbReference>
<keyword evidence="4 9" id="KW-0997">Cell inner membrane</keyword>
<reference evidence="11 12" key="1">
    <citation type="submission" date="2016-10" db="EMBL/GenBank/DDBJ databases">
        <authorList>
            <person name="de Groot N.N."/>
        </authorList>
    </citation>
    <scope>NUCLEOTIDE SEQUENCE [LARGE SCALE GENOMIC DNA]</scope>
    <source>
        <strain evidence="11 12">DSM 11443</strain>
    </source>
</reference>
<gene>
    <name evidence="11" type="ORF">SAMN04488523_1247</name>
</gene>
<feature type="domain" description="Tripartite ATP-independent periplasmic transporters DctQ component" evidence="10">
    <location>
        <begin position="27"/>
        <end position="157"/>
    </location>
</feature>
<evidence type="ECO:0000313" key="11">
    <source>
        <dbReference type="EMBL" id="SFF16461.1"/>
    </source>
</evidence>
<dbReference type="Pfam" id="PF04290">
    <property type="entry name" value="DctQ"/>
    <property type="match status" value="1"/>
</dbReference>
<feature type="transmembrane region" description="Helical" evidence="9">
    <location>
        <begin position="48"/>
        <end position="67"/>
    </location>
</feature>
<keyword evidence="7 9" id="KW-0472">Membrane</keyword>
<dbReference type="AlphaFoldDB" id="A0A1I2GIK8"/>
<keyword evidence="2 9" id="KW-0813">Transport</keyword>
<dbReference type="GO" id="GO:0015740">
    <property type="term" value="P:C4-dicarboxylate transport"/>
    <property type="evidence" value="ECO:0007669"/>
    <property type="project" value="TreeGrafter"/>
</dbReference>
<evidence type="ECO:0000259" key="10">
    <source>
        <dbReference type="Pfam" id="PF04290"/>
    </source>
</evidence>
<evidence type="ECO:0000256" key="9">
    <source>
        <dbReference type="RuleBase" id="RU369079"/>
    </source>
</evidence>
<dbReference type="GO" id="GO:0005886">
    <property type="term" value="C:plasma membrane"/>
    <property type="evidence" value="ECO:0007669"/>
    <property type="project" value="UniProtKB-SubCell"/>
</dbReference>
<evidence type="ECO:0000256" key="5">
    <source>
        <dbReference type="ARBA" id="ARBA00022692"/>
    </source>
</evidence>
<dbReference type="GO" id="GO:0022857">
    <property type="term" value="F:transmembrane transporter activity"/>
    <property type="evidence" value="ECO:0007669"/>
    <property type="project" value="UniProtKB-UniRule"/>
</dbReference>
<name>A0A1I2GIK8_9RHOB</name>
<dbReference type="PANTHER" id="PTHR35011">
    <property type="entry name" value="2,3-DIKETO-L-GULONATE TRAP TRANSPORTER SMALL PERMEASE PROTEIN YIAM"/>
    <property type="match status" value="1"/>
</dbReference>
<evidence type="ECO:0000256" key="6">
    <source>
        <dbReference type="ARBA" id="ARBA00022989"/>
    </source>
</evidence>
<feature type="transmembrane region" description="Helical" evidence="9">
    <location>
        <begin position="129"/>
        <end position="147"/>
    </location>
</feature>
<keyword evidence="3" id="KW-1003">Cell membrane</keyword>